<keyword evidence="2" id="KW-1185">Reference proteome</keyword>
<dbReference type="PROSITE" id="PS51257">
    <property type="entry name" value="PROKAR_LIPOPROTEIN"/>
    <property type="match status" value="1"/>
</dbReference>
<name>A0A9X1ZW70_9BACI</name>
<sequence>MKLKLFLICTLLLVGCTGPKYEKEDIIAVLEGAEVTVEDVLWQYSLEKEEEKIINWYLKQEIVIQESQARGITVSEDEIDEIKQELFPGSKPPERYEYLDDKSFYEQQAALLGVSPEEYYEIWEGITLTKQAYVEKYIDEKLGGPTEEEVDLWAQKIDEHIDELFDTYKKEGKLVIK</sequence>
<protein>
    <submittedName>
        <fullName evidence="1">Uncharacterized protein</fullName>
    </submittedName>
</protein>
<comment type="caution">
    <text evidence="1">The sequence shown here is derived from an EMBL/GenBank/DDBJ whole genome shotgun (WGS) entry which is preliminary data.</text>
</comment>
<dbReference type="RefSeq" id="WP_250094463.1">
    <property type="nucleotide sequence ID" value="NZ_JAKRYL010000001.1"/>
</dbReference>
<dbReference type="InterPro" id="IPR027304">
    <property type="entry name" value="Trigger_fact/SurA_dom_sf"/>
</dbReference>
<evidence type="ECO:0000313" key="1">
    <source>
        <dbReference type="EMBL" id="MCL7745521.1"/>
    </source>
</evidence>
<proteinExistence type="predicted"/>
<reference evidence="1" key="1">
    <citation type="submission" date="2022-02" db="EMBL/GenBank/DDBJ databases">
        <title>Halalkalibacter sp. nov. isolated from Lonar Lake, India.</title>
        <authorList>
            <person name="Joshi A."/>
            <person name="Thite S."/>
            <person name="Lodha T."/>
        </authorList>
    </citation>
    <scope>NUCLEOTIDE SEQUENCE</scope>
    <source>
        <strain evidence="1">MEB205</strain>
    </source>
</reference>
<dbReference type="SUPFAM" id="SSF109998">
    <property type="entry name" value="Triger factor/SurA peptide-binding domain-like"/>
    <property type="match status" value="1"/>
</dbReference>
<organism evidence="1 2">
    <name type="scientific">Halalkalibacter alkaliphilus</name>
    <dbReference type="NCBI Taxonomy" id="2917993"/>
    <lineage>
        <taxon>Bacteria</taxon>
        <taxon>Bacillati</taxon>
        <taxon>Bacillota</taxon>
        <taxon>Bacilli</taxon>
        <taxon>Bacillales</taxon>
        <taxon>Bacillaceae</taxon>
        <taxon>Halalkalibacter</taxon>
    </lineage>
</organism>
<dbReference type="AlphaFoldDB" id="A0A9X1ZW70"/>
<evidence type="ECO:0000313" key="2">
    <source>
        <dbReference type="Proteomes" id="UP001139150"/>
    </source>
</evidence>
<gene>
    <name evidence="1" type="ORF">MF646_00155</name>
</gene>
<dbReference type="Proteomes" id="UP001139150">
    <property type="component" value="Unassembled WGS sequence"/>
</dbReference>
<dbReference type="EMBL" id="JAKRYL010000001">
    <property type="protein sequence ID" value="MCL7745521.1"/>
    <property type="molecule type" value="Genomic_DNA"/>
</dbReference>
<accession>A0A9X1ZW70</accession>